<evidence type="ECO:0008006" key="5">
    <source>
        <dbReference type="Google" id="ProtNLM"/>
    </source>
</evidence>
<protein>
    <recommendedName>
        <fullName evidence="5">Apple domain-containing protein</fullName>
    </recommendedName>
</protein>
<evidence type="ECO:0000256" key="2">
    <source>
        <dbReference type="SAM" id="SignalP"/>
    </source>
</evidence>
<keyword evidence="2" id="KW-0732">Signal</keyword>
<evidence type="ECO:0000256" key="1">
    <source>
        <dbReference type="SAM" id="MobiDB-lite"/>
    </source>
</evidence>
<dbReference type="EMBL" id="MU863643">
    <property type="protein sequence ID" value="KAK4100121.1"/>
    <property type="molecule type" value="Genomic_DNA"/>
</dbReference>
<reference evidence="3" key="1">
    <citation type="journal article" date="2023" name="Mol. Phylogenet. Evol.">
        <title>Genome-scale phylogeny and comparative genomics of the fungal order Sordariales.</title>
        <authorList>
            <person name="Hensen N."/>
            <person name="Bonometti L."/>
            <person name="Westerberg I."/>
            <person name="Brannstrom I.O."/>
            <person name="Guillou S."/>
            <person name="Cros-Aarteil S."/>
            <person name="Calhoun S."/>
            <person name="Haridas S."/>
            <person name="Kuo A."/>
            <person name="Mondo S."/>
            <person name="Pangilinan J."/>
            <person name="Riley R."/>
            <person name="LaButti K."/>
            <person name="Andreopoulos B."/>
            <person name="Lipzen A."/>
            <person name="Chen C."/>
            <person name="Yan M."/>
            <person name="Daum C."/>
            <person name="Ng V."/>
            <person name="Clum A."/>
            <person name="Steindorff A."/>
            <person name="Ohm R.A."/>
            <person name="Martin F."/>
            <person name="Silar P."/>
            <person name="Natvig D.O."/>
            <person name="Lalanne C."/>
            <person name="Gautier V."/>
            <person name="Ament-Velasquez S.L."/>
            <person name="Kruys A."/>
            <person name="Hutchinson M.I."/>
            <person name="Powell A.J."/>
            <person name="Barry K."/>
            <person name="Miller A.N."/>
            <person name="Grigoriev I.V."/>
            <person name="Debuchy R."/>
            <person name="Gladieux P."/>
            <person name="Hiltunen Thoren M."/>
            <person name="Johannesson H."/>
        </authorList>
    </citation>
    <scope>NUCLEOTIDE SEQUENCE</scope>
    <source>
        <strain evidence="3">CBS 757.83</strain>
    </source>
</reference>
<feature type="compositionally biased region" description="Polar residues" evidence="1">
    <location>
        <begin position="39"/>
        <end position="57"/>
    </location>
</feature>
<evidence type="ECO:0000313" key="4">
    <source>
        <dbReference type="Proteomes" id="UP001305647"/>
    </source>
</evidence>
<dbReference type="AlphaFoldDB" id="A0AAN6T0U6"/>
<feature type="region of interest" description="Disordered" evidence="1">
    <location>
        <begin position="30"/>
        <end position="62"/>
    </location>
</feature>
<gene>
    <name evidence="3" type="ORF">N658DRAFT_428420</name>
</gene>
<feature type="chain" id="PRO_5043045179" description="Apple domain-containing protein" evidence="2">
    <location>
        <begin position="16"/>
        <end position="176"/>
    </location>
</feature>
<name>A0AAN6T0U6_9PEZI</name>
<organism evidence="3 4">
    <name type="scientific">Parathielavia hyrcaniae</name>
    <dbReference type="NCBI Taxonomy" id="113614"/>
    <lineage>
        <taxon>Eukaryota</taxon>
        <taxon>Fungi</taxon>
        <taxon>Dikarya</taxon>
        <taxon>Ascomycota</taxon>
        <taxon>Pezizomycotina</taxon>
        <taxon>Sordariomycetes</taxon>
        <taxon>Sordariomycetidae</taxon>
        <taxon>Sordariales</taxon>
        <taxon>Chaetomiaceae</taxon>
        <taxon>Parathielavia</taxon>
    </lineage>
</organism>
<keyword evidence="4" id="KW-1185">Reference proteome</keyword>
<evidence type="ECO:0000313" key="3">
    <source>
        <dbReference type="EMBL" id="KAK4100121.1"/>
    </source>
</evidence>
<reference evidence="3" key="2">
    <citation type="submission" date="2023-05" db="EMBL/GenBank/DDBJ databases">
        <authorList>
            <consortium name="Lawrence Berkeley National Laboratory"/>
            <person name="Steindorff A."/>
            <person name="Hensen N."/>
            <person name="Bonometti L."/>
            <person name="Westerberg I."/>
            <person name="Brannstrom I.O."/>
            <person name="Guillou S."/>
            <person name="Cros-Aarteil S."/>
            <person name="Calhoun S."/>
            <person name="Haridas S."/>
            <person name="Kuo A."/>
            <person name="Mondo S."/>
            <person name="Pangilinan J."/>
            <person name="Riley R."/>
            <person name="Labutti K."/>
            <person name="Andreopoulos B."/>
            <person name="Lipzen A."/>
            <person name="Chen C."/>
            <person name="Yanf M."/>
            <person name="Daum C."/>
            <person name="Ng V."/>
            <person name="Clum A."/>
            <person name="Ohm R."/>
            <person name="Martin F."/>
            <person name="Silar P."/>
            <person name="Natvig D."/>
            <person name="Lalanne C."/>
            <person name="Gautier V."/>
            <person name="Ament-Velasquez S.L."/>
            <person name="Kruys A."/>
            <person name="Hutchinson M.I."/>
            <person name="Powell A.J."/>
            <person name="Barry K."/>
            <person name="Miller A.N."/>
            <person name="Grigoriev I.V."/>
            <person name="Debuchy R."/>
            <person name="Gladieux P."/>
            <person name="Thoren M.H."/>
            <person name="Johannesson H."/>
        </authorList>
    </citation>
    <scope>NUCLEOTIDE SEQUENCE</scope>
    <source>
        <strain evidence="3">CBS 757.83</strain>
    </source>
</reference>
<proteinExistence type="predicted"/>
<comment type="caution">
    <text evidence="3">The sequence shown here is derived from an EMBL/GenBank/DDBJ whole genome shotgun (WGS) entry which is preliminary data.</text>
</comment>
<sequence length="176" mass="19293">MSLILLAAFTLVASAAPRRSDVNTDTRLIPRRTPAPIQGSPTRDASASACTNGTPASKQHPASYPINNYTVVTPDGDHLTSYAVADDWYGDHFLSGPHVMNFNHKSDPYGPYKCQYTCNANDNCNAYFVWYEDVGTDREHLKCVLFDAIIRPSVFVEVSGTIIASGAYDRICDHSS</sequence>
<feature type="signal peptide" evidence="2">
    <location>
        <begin position="1"/>
        <end position="15"/>
    </location>
</feature>
<accession>A0AAN6T0U6</accession>
<dbReference type="Proteomes" id="UP001305647">
    <property type="component" value="Unassembled WGS sequence"/>
</dbReference>